<organism evidence="1 2">
    <name type="scientific">Carboxylicivirga mesophila</name>
    <dbReference type="NCBI Taxonomy" id="1166478"/>
    <lineage>
        <taxon>Bacteria</taxon>
        <taxon>Pseudomonadati</taxon>
        <taxon>Bacteroidota</taxon>
        <taxon>Bacteroidia</taxon>
        <taxon>Marinilabiliales</taxon>
        <taxon>Marinilabiliaceae</taxon>
        <taxon>Carboxylicivirga</taxon>
    </lineage>
</organism>
<sequence>MNWEVRFIQSIFLCVLLSFSICVLDAKAEGLSKRIIKSAVKLSGNEHVNLSATAVNSLFVLNCVSDGVVTLTNTDKDMKRGVVTVFSKEMKEILVQATLNSNESTSFYSVNNCRCFICWAPKDRRDTLTWSVKQDSVEGLSERSAIQIEAGMQEVSHLDNMDKWFVFTAAKNGQVKISTVGLTGENTTLFIYKDSAEQMISSSNYTANSLQSEVIVSVEAGCSYLIKWSSAFTNKSYNWNLTYL</sequence>
<keyword evidence="2" id="KW-1185">Reference proteome</keyword>
<dbReference type="RefSeq" id="WP_212226484.1">
    <property type="nucleotide sequence ID" value="NZ_JAGUCN010000004.1"/>
</dbReference>
<proteinExistence type="predicted"/>
<dbReference type="Gene3D" id="2.60.120.380">
    <property type="match status" value="1"/>
</dbReference>
<dbReference type="EMBL" id="JAGUCN010000004">
    <property type="protein sequence ID" value="MBS2210815.1"/>
    <property type="molecule type" value="Genomic_DNA"/>
</dbReference>
<protein>
    <submittedName>
        <fullName evidence="1">Uncharacterized protein</fullName>
    </submittedName>
</protein>
<reference evidence="1 2" key="1">
    <citation type="journal article" date="2014" name="Int. J. Syst. Evol. Microbiol.">
        <title>Carboxylicivirga gen. nov. in the family Marinilabiliaceae with two novel species, Carboxylicivirga mesophila sp. nov. and Carboxylicivirga taeanensis sp. nov., and reclassification of Cytophaga fermentans as Saccharicrinis fermentans gen. nov., comb. nov.</title>
        <authorList>
            <person name="Yang S.H."/>
            <person name="Seo H.S."/>
            <person name="Woo J.H."/>
            <person name="Oh H.M."/>
            <person name="Jang H."/>
            <person name="Lee J.H."/>
            <person name="Kim S.J."/>
            <person name="Kwon K.K."/>
        </authorList>
    </citation>
    <scope>NUCLEOTIDE SEQUENCE [LARGE SCALE GENOMIC DNA]</scope>
    <source>
        <strain evidence="1 2">JCM 18290</strain>
    </source>
</reference>
<gene>
    <name evidence="1" type="ORF">KEM09_05360</name>
</gene>
<name>A0ABS5K750_9BACT</name>
<dbReference type="Proteomes" id="UP000721861">
    <property type="component" value="Unassembled WGS sequence"/>
</dbReference>
<accession>A0ABS5K750</accession>
<evidence type="ECO:0000313" key="2">
    <source>
        <dbReference type="Proteomes" id="UP000721861"/>
    </source>
</evidence>
<evidence type="ECO:0000313" key="1">
    <source>
        <dbReference type="EMBL" id="MBS2210815.1"/>
    </source>
</evidence>
<comment type="caution">
    <text evidence="1">The sequence shown here is derived from an EMBL/GenBank/DDBJ whole genome shotgun (WGS) entry which is preliminary data.</text>
</comment>